<dbReference type="AlphaFoldDB" id="A0A7C0WUK3"/>
<dbReference type="InterPro" id="IPR001296">
    <property type="entry name" value="Glyco_trans_1"/>
</dbReference>
<evidence type="ECO:0000256" key="3">
    <source>
        <dbReference type="ARBA" id="ARBA00004964"/>
    </source>
</evidence>
<accession>A0A7C0WUK3</accession>
<dbReference type="PANTHER" id="PTHR45825:SF11">
    <property type="entry name" value="ALPHA AMYLASE DOMAIN-CONTAINING PROTEIN"/>
    <property type="match status" value="1"/>
</dbReference>
<gene>
    <name evidence="8 11" type="primary">glgA</name>
    <name evidence="11" type="ORF">ENG14_00385</name>
</gene>
<dbReference type="HAMAP" id="MF_00484">
    <property type="entry name" value="Glycogen_synth"/>
    <property type="match status" value="1"/>
</dbReference>
<evidence type="ECO:0000259" key="10">
    <source>
        <dbReference type="Pfam" id="PF08323"/>
    </source>
</evidence>
<dbReference type="NCBIfam" id="TIGR02095">
    <property type="entry name" value="glgA"/>
    <property type="match status" value="1"/>
</dbReference>
<feature type="domain" description="Glycosyl transferase family 1" evidence="9">
    <location>
        <begin position="309"/>
        <end position="456"/>
    </location>
</feature>
<evidence type="ECO:0000256" key="8">
    <source>
        <dbReference type="HAMAP-Rule" id="MF_00484"/>
    </source>
</evidence>
<comment type="pathway">
    <text evidence="3 8">Glycan biosynthesis; glycogen biosynthesis.</text>
</comment>
<comment type="function">
    <text evidence="2 8">Synthesizes alpha-1,4-glucan chains using ADP-glucose.</text>
</comment>
<comment type="similarity">
    <text evidence="4 8">Belongs to the glycosyltransferase 1 family. Bacterial/plant glycogen synthase subfamily.</text>
</comment>
<comment type="caution">
    <text evidence="11">The sequence shown here is derived from an EMBL/GenBank/DDBJ whole genome shotgun (WGS) entry which is preliminary data.</text>
</comment>
<organism evidence="11">
    <name type="scientific">Thermodesulforhabdus norvegica</name>
    <dbReference type="NCBI Taxonomy" id="39841"/>
    <lineage>
        <taxon>Bacteria</taxon>
        <taxon>Pseudomonadati</taxon>
        <taxon>Thermodesulfobacteriota</taxon>
        <taxon>Syntrophobacteria</taxon>
        <taxon>Syntrophobacterales</taxon>
        <taxon>Thermodesulforhabdaceae</taxon>
        <taxon>Thermodesulforhabdus</taxon>
    </lineage>
</organism>
<dbReference type="Gene3D" id="3.40.50.2000">
    <property type="entry name" value="Glycogen Phosphorylase B"/>
    <property type="match status" value="2"/>
</dbReference>
<dbReference type="UniPathway" id="UPA00164"/>
<dbReference type="EC" id="2.4.1.21" evidence="8"/>
<evidence type="ECO:0000256" key="6">
    <source>
        <dbReference type="ARBA" id="ARBA00022679"/>
    </source>
</evidence>
<dbReference type="GO" id="GO:0004373">
    <property type="term" value="F:alpha-1,4-glucan glucosyltransferase (UDP-glucose donor) activity"/>
    <property type="evidence" value="ECO:0007669"/>
    <property type="project" value="InterPro"/>
</dbReference>
<dbReference type="SUPFAM" id="SSF53756">
    <property type="entry name" value="UDP-Glycosyltransferase/glycogen phosphorylase"/>
    <property type="match status" value="1"/>
</dbReference>
<dbReference type="InterPro" id="IPR013534">
    <property type="entry name" value="Starch_synth_cat_dom"/>
</dbReference>
<keyword evidence="7 8" id="KW-0320">Glycogen biosynthesis</keyword>
<dbReference type="NCBIfam" id="NF001899">
    <property type="entry name" value="PRK00654.1-2"/>
    <property type="match status" value="1"/>
</dbReference>
<comment type="catalytic activity">
    <reaction evidence="1 8">
        <text>[(1-&gt;4)-alpha-D-glucosyl](n) + ADP-alpha-D-glucose = [(1-&gt;4)-alpha-D-glucosyl](n+1) + ADP + H(+)</text>
        <dbReference type="Rhea" id="RHEA:18189"/>
        <dbReference type="Rhea" id="RHEA-COMP:9584"/>
        <dbReference type="Rhea" id="RHEA-COMP:9587"/>
        <dbReference type="ChEBI" id="CHEBI:15378"/>
        <dbReference type="ChEBI" id="CHEBI:15444"/>
        <dbReference type="ChEBI" id="CHEBI:57498"/>
        <dbReference type="ChEBI" id="CHEBI:456216"/>
        <dbReference type="EC" id="2.4.1.21"/>
    </reaction>
</comment>
<dbReference type="GO" id="GO:0005978">
    <property type="term" value="P:glycogen biosynthetic process"/>
    <property type="evidence" value="ECO:0007669"/>
    <property type="project" value="UniProtKB-UniRule"/>
</dbReference>
<dbReference type="Proteomes" id="UP000886355">
    <property type="component" value="Unassembled WGS sequence"/>
</dbReference>
<keyword evidence="5 8" id="KW-0328">Glycosyltransferase</keyword>
<evidence type="ECO:0000256" key="7">
    <source>
        <dbReference type="ARBA" id="ARBA00023056"/>
    </source>
</evidence>
<name>A0A7C0WUK3_9BACT</name>
<feature type="binding site" evidence="8">
    <location>
        <position position="21"/>
    </location>
    <ligand>
        <name>ADP-alpha-D-glucose</name>
        <dbReference type="ChEBI" id="CHEBI:57498"/>
    </ligand>
</feature>
<evidence type="ECO:0000256" key="2">
    <source>
        <dbReference type="ARBA" id="ARBA00002764"/>
    </source>
</evidence>
<reference evidence="11" key="1">
    <citation type="journal article" date="2020" name="mSystems">
        <title>Genome- and Community-Level Interaction Insights into Carbon Utilization and Element Cycling Functions of Hydrothermarchaeota in Hydrothermal Sediment.</title>
        <authorList>
            <person name="Zhou Z."/>
            <person name="Liu Y."/>
            <person name="Xu W."/>
            <person name="Pan J."/>
            <person name="Luo Z.H."/>
            <person name="Li M."/>
        </authorList>
    </citation>
    <scope>NUCLEOTIDE SEQUENCE [LARGE SCALE GENOMIC DNA]</scope>
    <source>
        <strain evidence="11">HyVt-19</strain>
    </source>
</reference>
<evidence type="ECO:0000313" key="11">
    <source>
        <dbReference type="EMBL" id="HDL89345.1"/>
    </source>
</evidence>
<keyword evidence="6 8" id="KW-0808">Transferase</keyword>
<protein>
    <recommendedName>
        <fullName evidence="8">Glycogen synthase</fullName>
        <ecNumber evidence="8">2.4.1.21</ecNumber>
    </recommendedName>
    <alternativeName>
        <fullName evidence="8">Starch [bacterial glycogen] synthase</fullName>
    </alternativeName>
</protein>
<dbReference type="GO" id="GO:0009011">
    <property type="term" value="F:alpha-1,4-glucan glucosyltransferase (ADP-glucose donor) activity"/>
    <property type="evidence" value="ECO:0007669"/>
    <property type="project" value="UniProtKB-UniRule"/>
</dbReference>
<dbReference type="Pfam" id="PF00534">
    <property type="entry name" value="Glycos_transf_1"/>
    <property type="match status" value="1"/>
</dbReference>
<proteinExistence type="inferred from homology"/>
<evidence type="ECO:0000259" key="9">
    <source>
        <dbReference type="Pfam" id="PF00534"/>
    </source>
</evidence>
<dbReference type="Pfam" id="PF08323">
    <property type="entry name" value="Glyco_transf_5"/>
    <property type="match status" value="1"/>
</dbReference>
<dbReference type="EMBL" id="DQZW01000018">
    <property type="protein sequence ID" value="HDL89345.1"/>
    <property type="molecule type" value="Genomic_DNA"/>
</dbReference>
<evidence type="ECO:0000256" key="1">
    <source>
        <dbReference type="ARBA" id="ARBA00001478"/>
    </source>
</evidence>
<feature type="domain" description="Starch synthase catalytic" evidence="10">
    <location>
        <begin position="8"/>
        <end position="251"/>
    </location>
</feature>
<dbReference type="CDD" id="cd03791">
    <property type="entry name" value="GT5_Glycogen_synthase_DULL1-like"/>
    <property type="match status" value="1"/>
</dbReference>
<evidence type="ECO:0000256" key="4">
    <source>
        <dbReference type="ARBA" id="ARBA00010281"/>
    </source>
</evidence>
<dbReference type="InterPro" id="IPR011835">
    <property type="entry name" value="GS/SS"/>
</dbReference>
<evidence type="ECO:0000256" key="5">
    <source>
        <dbReference type="ARBA" id="ARBA00022676"/>
    </source>
</evidence>
<sequence length="493" mass="56226">MAMSGNLKVLMCASEVAPFAKTGGLADVVGALSKHLRKLGCDVRVVLPMYRQTKSLQLKLEALPHKIFVPVGIHHYTGYLWKTTTGDGVEVYLIEKDEFFDRSFLYGNPDPERGDYEDNAERFIFFCRAVFSLCLHIDWTPNIFHIHDWQASLVAPYLQYHWRNTDEFSTARCLLTIHNLAFQGIFPGSYYGITHLPDHFFNMEGMEYWGQCNFLKAGIVCSEFITTVSPSYAKQIQTPEYGHGLDGVLRNRSDRLLGILNGIDYDTWDPANDPFTVAPFDSINLSGKKLCKKHLLKELNLTSDLLDHPLCAIIGRMTYQKGYDLVHAVAPTIFDHGAGLVVLGTGIPEIMKLFRSLQQKYPDRCAAVFEFDESLAHRIEAGADIFLMPSRFEPCGLNQMYSLRYGTVPVVYATGGLDDTVVDAVEYPDKGTGFKFYKYDVDNFWEAIRNAFDVYVQPEKWQKIQIRGMEQDFSWSRSALKYMELYEQIIKTD</sequence>
<dbReference type="PANTHER" id="PTHR45825">
    <property type="entry name" value="GRANULE-BOUND STARCH SYNTHASE 1, CHLOROPLASTIC/AMYLOPLASTIC"/>
    <property type="match status" value="1"/>
</dbReference>